<reference evidence="3" key="1">
    <citation type="submission" date="2025-08" db="UniProtKB">
        <authorList>
            <consortium name="RefSeq"/>
        </authorList>
    </citation>
    <scope>IDENTIFICATION</scope>
    <source>
        <strain evidence="3">15085-1641.00</strain>
        <tissue evidence="3">Whole body</tissue>
    </source>
</reference>
<dbReference type="KEGG" id="dhe:111597446"/>
<name>A0A6J1LMP4_DROHY</name>
<gene>
    <name evidence="3" type="primary">LOC111597446</name>
</gene>
<dbReference type="SUPFAM" id="SSF103481">
    <property type="entry name" value="Multidrug resistance efflux transporter EmrE"/>
    <property type="match status" value="1"/>
</dbReference>
<keyword evidence="1" id="KW-0472">Membrane</keyword>
<dbReference type="Gene3D" id="1.10.3730.20">
    <property type="match status" value="1"/>
</dbReference>
<evidence type="ECO:0000256" key="1">
    <source>
        <dbReference type="SAM" id="Phobius"/>
    </source>
</evidence>
<dbReference type="PANTHER" id="PTHR31965:SF1">
    <property type="entry name" value="TRANSMEMBRANE PROTEIN 42"/>
    <property type="match status" value="1"/>
</dbReference>
<organism evidence="2 3">
    <name type="scientific">Drosophila hydei</name>
    <name type="common">Fruit fly</name>
    <dbReference type="NCBI Taxonomy" id="7224"/>
    <lineage>
        <taxon>Eukaryota</taxon>
        <taxon>Metazoa</taxon>
        <taxon>Ecdysozoa</taxon>
        <taxon>Arthropoda</taxon>
        <taxon>Hexapoda</taxon>
        <taxon>Insecta</taxon>
        <taxon>Pterygota</taxon>
        <taxon>Neoptera</taxon>
        <taxon>Endopterygota</taxon>
        <taxon>Diptera</taxon>
        <taxon>Brachycera</taxon>
        <taxon>Muscomorpha</taxon>
        <taxon>Ephydroidea</taxon>
        <taxon>Drosophilidae</taxon>
        <taxon>Drosophila</taxon>
    </lineage>
</organism>
<keyword evidence="1" id="KW-1133">Transmembrane helix</keyword>
<keyword evidence="1" id="KW-0812">Transmembrane</keyword>
<sequence>MDVLFKYRYSFLAGACAAGGSFFGKLPSFISAMNLVHADTEQPVAGYVYAEFALVQLLPLGLMLFFNICNLRYYLKALQMTQQTLTATVLTAASNYVISFILGVLVYREPLTLLSGVGIALILAGLCFLCGTTKGSSSPVVEPKLPVKHKQT</sequence>
<dbReference type="PANTHER" id="PTHR31965">
    <property type="entry name" value="TRANSMEMBRANE PROTEIN 42"/>
    <property type="match status" value="1"/>
</dbReference>
<dbReference type="RefSeq" id="XP_023167933.2">
    <property type="nucleotide sequence ID" value="XM_023312165.2"/>
</dbReference>
<keyword evidence="2" id="KW-1185">Reference proteome</keyword>
<dbReference type="OrthoDB" id="5854584at2759"/>
<feature type="transmembrane region" description="Helical" evidence="1">
    <location>
        <begin position="113"/>
        <end position="131"/>
    </location>
</feature>
<evidence type="ECO:0000313" key="3">
    <source>
        <dbReference type="RefSeq" id="XP_023167933.2"/>
    </source>
</evidence>
<feature type="transmembrane region" description="Helical" evidence="1">
    <location>
        <begin position="54"/>
        <end position="75"/>
    </location>
</feature>
<accession>A0A6J1LMP4</accession>
<protein>
    <submittedName>
        <fullName evidence="3">Uncharacterized protein LOC111597446 isoform X1</fullName>
    </submittedName>
</protein>
<dbReference type="InterPro" id="IPR037185">
    <property type="entry name" value="EmrE-like"/>
</dbReference>
<proteinExistence type="predicted"/>
<dbReference type="GeneID" id="111597446"/>
<feature type="transmembrane region" description="Helical" evidence="1">
    <location>
        <begin position="87"/>
        <end position="107"/>
    </location>
</feature>
<dbReference type="OMA" id="MVICNVC"/>
<dbReference type="Proteomes" id="UP000504633">
    <property type="component" value="Unplaced"/>
</dbReference>
<evidence type="ECO:0000313" key="2">
    <source>
        <dbReference type="Proteomes" id="UP000504633"/>
    </source>
</evidence>
<dbReference type="AlphaFoldDB" id="A0A6J1LMP4"/>
<dbReference type="InterPro" id="IPR039632">
    <property type="entry name" value="TMEM42"/>
</dbReference>